<feature type="transmembrane region" description="Helical" evidence="10">
    <location>
        <begin position="1795"/>
        <end position="1815"/>
    </location>
</feature>
<dbReference type="InterPro" id="IPR037721">
    <property type="entry name" value="Ferlin"/>
</dbReference>
<dbReference type="PANTHER" id="PTHR12546:SF36">
    <property type="entry name" value="FER-1-LIKE PROTEIN 4"/>
    <property type="match status" value="1"/>
</dbReference>
<evidence type="ECO:0000256" key="9">
    <source>
        <dbReference type="SAM" id="MobiDB-lite"/>
    </source>
</evidence>
<dbReference type="PANTHER" id="PTHR12546">
    <property type="entry name" value="FER-1-LIKE"/>
    <property type="match status" value="1"/>
</dbReference>
<dbReference type="Pfam" id="PF00168">
    <property type="entry name" value="C2"/>
    <property type="match status" value="5"/>
</dbReference>
<dbReference type="Pfam" id="PF16165">
    <property type="entry name" value="Ferlin_C"/>
    <property type="match status" value="1"/>
</dbReference>
<keyword evidence="13" id="KW-1185">Reference proteome</keyword>
<dbReference type="Pfam" id="PF22901">
    <property type="entry name" value="dsrm_Ferlin"/>
    <property type="match status" value="1"/>
</dbReference>
<evidence type="ECO:0000313" key="12">
    <source>
        <dbReference type="Ensembl" id="ENSAOCP00000006424.2"/>
    </source>
</evidence>
<dbReference type="InterPro" id="IPR035892">
    <property type="entry name" value="C2_domain_sf"/>
</dbReference>
<feature type="domain" description="C2" evidence="11">
    <location>
        <begin position="343"/>
        <end position="481"/>
    </location>
</feature>
<dbReference type="CDD" id="cd08374">
    <property type="entry name" value="C2F_Ferlin"/>
    <property type="match status" value="1"/>
</dbReference>
<feature type="region of interest" description="Disordered" evidence="9">
    <location>
        <begin position="140"/>
        <end position="168"/>
    </location>
</feature>
<dbReference type="GO" id="GO:0046872">
    <property type="term" value="F:metal ion binding"/>
    <property type="evidence" value="ECO:0007669"/>
    <property type="project" value="UniProtKB-KW"/>
</dbReference>
<evidence type="ECO:0000256" key="8">
    <source>
        <dbReference type="SAM" id="Coils"/>
    </source>
</evidence>
<dbReference type="SMART" id="SM00239">
    <property type="entry name" value="C2"/>
    <property type="match status" value="5"/>
</dbReference>
<dbReference type="InterPro" id="IPR037725">
    <property type="entry name" value="C2F_Ferlin"/>
</dbReference>
<keyword evidence="2 10" id="KW-0812">Transmembrane</keyword>
<dbReference type="InterPro" id="IPR012561">
    <property type="entry name" value="Ferlin_B-domain"/>
</dbReference>
<keyword evidence="6 10" id="KW-1133">Transmembrane helix</keyword>
<evidence type="ECO:0000256" key="1">
    <source>
        <dbReference type="ARBA" id="ARBA00004167"/>
    </source>
</evidence>
<keyword evidence="3" id="KW-0479">Metal-binding</keyword>
<dbReference type="Proteomes" id="UP001501940">
    <property type="component" value="Chromosome 5"/>
</dbReference>
<dbReference type="InterPro" id="IPR037723">
    <property type="entry name" value="C2D_Ferlin"/>
</dbReference>
<dbReference type="InterPro" id="IPR037722">
    <property type="entry name" value="C2C_Ferlin"/>
</dbReference>
<evidence type="ECO:0000313" key="13">
    <source>
        <dbReference type="Proteomes" id="UP001501940"/>
    </source>
</evidence>
<reference evidence="12" key="2">
    <citation type="submission" date="2025-08" db="UniProtKB">
        <authorList>
            <consortium name="Ensembl"/>
        </authorList>
    </citation>
    <scope>IDENTIFICATION</scope>
</reference>
<keyword evidence="8" id="KW-0175">Coiled coil</keyword>
<sequence>TMESRDKIRDHSLTHHATDQSDTHLHKDHFRWPHYGKGINDEVLSVRVYNCSKVFSNRLLGQLVISLQHVVTSGRLLLREPLADANYSLTDIYIELDVRFHPVEGTAGHWEGLDFLSAKTTNPTELLFFSVSLQTPGRPDQCDRKARRLGQSLVRTGDEDEDDDDDDYDDDLMDMEASDITFTPLLRSAGHLPVRISVVCVQVNVNILEAQKLVGVSINPAVFVRVGGQKKHTATQKSTNCPFYNENFQFEFQEEPLRLTSPPCTTSQVPVLLSLQYSGLNTAVLTDLSASIDHRFYQKWAPLTDPADTRSGIKGYVKASLNVLMKGDALSMPSLPPTSSSGASEDIEKNLLLPRGMPSERPWARFRVRIYRAEGLPTMEAGLMAKMSVTDRTVFIDPYIKVTFAGQQGETSVANATSSPVWNEEISFIEQFPPLAQRIKVQVLDDTKMGDIALATHFLDLQQISDPTRNGFNPTFGPSWVNLYGSPQNSTLGDVHQALNEGLGEGLFYRGRILLALNMEVYNSPSAVAMDTGSAAVGKVRTSQAASTLADDSGEAGIEVPEAVTVEIEEIHPLPEGFLGQREDFLLFASLFEVTMMDPSVGTKPMSFELSIGQCFLKRGAQKHDRWDTSDWEEKDHLSALQISILFDFLFVSVHLVLRSFQCLQLQPPSVKQKPCLFVWSQFEDHSFRLYQANWLSKMADRLVREAEEQFSSFSERRSQSRPNNLDKCRREFIKKNLVLLARQTVRARRRMTRRTTKQRLNDSRKLLKRLRLLASEPQNTIPDAFIWLLSGNKRLAYVRIPANSIIFSLVEEQRGRDCGRINTLYVKSPGGAASEIFAKLEVYLWLGPVKYSKEALNCLPEEFTPVWIFFFLSADSRYFQLRCHLYQGRGLLAADDNGLSDPFAKVVFSTQCQVTRVLSDTLSPTWSECLLFDRVLLEGTMEELQRDPPLVIINIYDHDTVGSSKPLGRAYAEPEFKPVELFYRKPRLRFYDISLGRIPAGELLGAFELIELDYSGFGEPGLPSSVDPQELTYVDEQRCYVIPEGVRPVLKTFRIEVLFWGLRELKRVQLFEVERPLVRVECAGRQLESEEIENYKTHSNFKEVVRYIDVNLKNFPSMFHSELPEQSYLHPPLTLFVVEHRAFGQLALVGCHVVQNLMNYGPRELDREPEEAEEECRKNKLETGIKMCKKLADVDINVKKLLQAPLKKLMKKGEELEEEAPEKEELDWWSKYYASLEELERKVRNMRRKVLNINADGSFLVYPIDPEDTEDTQCQITNGIPKNSPIKVLVRVYIVKATSLAPTDPNGKADPYLVVQVGEQSLDTKDRYIPKQLNPTFGEVFELTVSFPLETELVVTVMDHDLVGADDVIGETRVDLENRFYSHHRASCGLALYYDTDGYNMWRDAKKPSTILAELCRKNGIPSPEYRLHEVKVLNKIFKIPPDEQAEMEEHSALSVLQRWGEMNEFLPGAIPLVPEHVEIRSLQNQSNLGLPQGYLHMWVDMFPTDIPAPPAVDIKPRLPEQYELRVIIWNTDDVFLDDVNPFTGDPSSDIYVKGWIKGLEGDKQETDVHFNSLTGEGNFNWRFVFRFDYLPTEKEVVYKKKESIFSLEESEFRQPAVLTLQVWDYDRITANDFLGSLEFSLSDMVRPAKSATKCTIEMAKDRASPRFSIFRAKKMKGWWPLIRLKTAEDFERKEKEKEEAKKKKKTKDKRSKLRQEDIQYTDSLGNTFLLMGKVEAELQLVPLEQAEANPVGRGRKEPEPLDKPNRPTTNFSWFINPMKTFIFLIWKKYKKYIIALVILVILALFLALIIYTLPQQITSLILFFPLYGT</sequence>
<reference evidence="12" key="3">
    <citation type="submission" date="2025-09" db="UniProtKB">
        <authorList>
            <consortium name="Ensembl"/>
        </authorList>
    </citation>
    <scope>IDENTIFICATION</scope>
</reference>
<dbReference type="InterPro" id="IPR032362">
    <property type="entry name" value="Ferlin_C"/>
</dbReference>
<protein>
    <recommendedName>
        <fullName evidence="11">C2 domain-containing protein</fullName>
    </recommendedName>
</protein>
<dbReference type="Pfam" id="PF08150">
    <property type="entry name" value="FerB"/>
    <property type="match status" value="1"/>
</dbReference>
<feature type="domain" description="C2" evidence="11">
    <location>
        <begin position="1508"/>
        <end position="1657"/>
    </location>
</feature>
<dbReference type="Gene3D" id="2.60.40.150">
    <property type="entry name" value="C2 domain"/>
    <property type="match status" value="6"/>
</dbReference>
<evidence type="ECO:0000256" key="2">
    <source>
        <dbReference type="ARBA" id="ARBA00022692"/>
    </source>
</evidence>
<dbReference type="STRING" id="80972.ENSAOCP00000006424"/>
<feature type="domain" description="C2" evidence="11">
    <location>
        <begin position="863"/>
        <end position="992"/>
    </location>
</feature>
<dbReference type="Pfam" id="PF08151">
    <property type="entry name" value="FerI"/>
    <property type="match status" value="1"/>
</dbReference>
<feature type="region of interest" description="Disordered" evidence="9">
    <location>
        <begin position="1"/>
        <end position="20"/>
    </location>
</feature>
<dbReference type="SMART" id="SM01201">
    <property type="entry name" value="FerB"/>
    <property type="match status" value="1"/>
</dbReference>
<keyword evidence="5" id="KW-0106">Calcium</keyword>
<feature type="region of interest" description="Disordered" evidence="9">
    <location>
        <begin position="1695"/>
        <end position="1714"/>
    </location>
</feature>
<dbReference type="GeneTree" id="ENSGT00940000160586"/>
<dbReference type="InterPro" id="IPR000008">
    <property type="entry name" value="C2_dom"/>
</dbReference>
<comment type="subcellular location">
    <subcellularLocation>
        <location evidence="1">Membrane</location>
        <topology evidence="1">Single-pass membrane protein</topology>
    </subcellularLocation>
</comment>
<dbReference type="Ensembl" id="ENSAOCT00000004636.2">
    <property type="protein sequence ID" value="ENSAOCP00000006424.2"/>
    <property type="gene ID" value="ENSAOCG00000010144.2"/>
</dbReference>
<name>A0A3Q1B0W3_AMPOC</name>
<feature type="domain" description="C2" evidence="11">
    <location>
        <begin position="1271"/>
        <end position="1390"/>
    </location>
</feature>
<organism evidence="12 13">
    <name type="scientific">Amphiprion ocellaris</name>
    <name type="common">Clown anemonefish</name>
    <dbReference type="NCBI Taxonomy" id="80972"/>
    <lineage>
        <taxon>Eukaryota</taxon>
        <taxon>Metazoa</taxon>
        <taxon>Chordata</taxon>
        <taxon>Craniata</taxon>
        <taxon>Vertebrata</taxon>
        <taxon>Euteleostomi</taxon>
        <taxon>Actinopterygii</taxon>
        <taxon>Neopterygii</taxon>
        <taxon>Teleostei</taxon>
        <taxon>Neoteleostei</taxon>
        <taxon>Acanthomorphata</taxon>
        <taxon>Ovalentaria</taxon>
        <taxon>Pomacentridae</taxon>
        <taxon>Amphiprion</taxon>
    </lineage>
</organism>
<dbReference type="SMART" id="SM01202">
    <property type="entry name" value="FerI"/>
    <property type="match status" value="1"/>
</dbReference>
<dbReference type="CDD" id="cd04017">
    <property type="entry name" value="C2D_Ferlin"/>
    <property type="match status" value="1"/>
</dbReference>
<dbReference type="InterPro" id="IPR037724">
    <property type="entry name" value="C2E_Ferlin"/>
</dbReference>
<feature type="compositionally biased region" description="Basic residues" evidence="9">
    <location>
        <begin position="1704"/>
        <end position="1714"/>
    </location>
</feature>
<evidence type="ECO:0000256" key="3">
    <source>
        <dbReference type="ARBA" id="ARBA00022723"/>
    </source>
</evidence>
<dbReference type="GO" id="GO:0007009">
    <property type="term" value="P:plasma membrane organization"/>
    <property type="evidence" value="ECO:0007669"/>
    <property type="project" value="TreeGrafter"/>
</dbReference>
<evidence type="ECO:0000256" key="6">
    <source>
        <dbReference type="ARBA" id="ARBA00022989"/>
    </source>
</evidence>
<reference evidence="12 13" key="1">
    <citation type="submission" date="2022-01" db="EMBL/GenBank/DDBJ databases">
        <title>A chromosome-scale genome assembly of the false clownfish, Amphiprion ocellaris.</title>
        <authorList>
            <person name="Ryu T."/>
        </authorList>
    </citation>
    <scope>NUCLEOTIDE SEQUENCE [LARGE SCALE GENOMIC DNA]</scope>
</reference>
<keyword evidence="4" id="KW-0677">Repeat</keyword>
<dbReference type="PROSITE" id="PS50004">
    <property type="entry name" value="C2"/>
    <property type="match status" value="5"/>
</dbReference>
<evidence type="ECO:0000256" key="10">
    <source>
        <dbReference type="SAM" id="Phobius"/>
    </source>
</evidence>
<dbReference type="CDD" id="cd04018">
    <property type="entry name" value="C2C_Ferlin"/>
    <property type="match status" value="1"/>
</dbReference>
<dbReference type="InterPro" id="IPR012968">
    <property type="entry name" value="FerIin_dom"/>
</dbReference>
<proteinExistence type="predicted"/>
<evidence type="ECO:0000256" key="5">
    <source>
        <dbReference type="ARBA" id="ARBA00022837"/>
    </source>
</evidence>
<feature type="compositionally biased region" description="Acidic residues" evidence="9">
    <location>
        <begin position="158"/>
        <end position="168"/>
    </location>
</feature>
<dbReference type="OMA" id="DHTWRLC"/>
<evidence type="ECO:0000256" key="7">
    <source>
        <dbReference type="ARBA" id="ARBA00023136"/>
    </source>
</evidence>
<dbReference type="CDD" id="cd04037">
    <property type="entry name" value="C2E_Ferlin"/>
    <property type="match status" value="1"/>
</dbReference>
<dbReference type="GO" id="GO:0016020">
    <property type="term" value="C:membrane"/>
    <property type="evidence" value="ECO:0007669"/>
    <property type="project" value="UniProtKB-SubCell"/>
</dbReference>
<evidence type="ECO:0000259" key="11">
    <source>
        <dbReference type="PROSITE" id="PS50004"/>
    </source>
</evidence>
<evidence type="ECO:0000256" key="4">
    <source>
        <dbReference type="ARBA" id="ARBA00022737"/>
    </source>
</evidence>
<feature type="domain" description="C2" evidence="11">
    <location>
        <begin position="188"/>
        <end position="301"/>
    </location>
</feature>
<dbReference type="InterPro" id="IPR055072">
    <property type="entry name" value="Ferlin_DSRM"/>
</dbReference>
<dbReference type="SUPFAM" id="SSF49562">
    <property type="entry name" value="C2 domain (Calcium/lipid-binding domain, CaLB)"/>
    <property type="match status" value="5"/>
</dbReference>
<feature type="coiled-coil region" evidence="8">
    <location>
        <begin position="1207"/>
        <end position="1257"/>
    </location>
</feature>
<accession>A0A3Q1B0W3</accession>
<keyword evidence="7 10" id="KW-0472">Membrane</keyword>